<dbReference type="CDD" id="cd07338">
    <property type="entry name" value="M48B_HtpX_like"/>
    <property type="match status" value="1"/>
</dbReference>
<keyword evidence="10 11" id="KW-0472">Membrane</keyword>
<comment type="cofactor">
    <cofactor evidence="11">
        <name>Zn(2+)</name>
        <dbReference type="ChEBI" id="CHEBI:29105"/>
    </cofactor>
    <text evidence="11">Binds 1 zinc ion per subunit.</text>
</comment>
<evidence type="ECO:0000256" key="11">
    <source>
        <dbReference type="HAMAP-Rule" id="MF_00188"/>
    </source>
</evidence>
<dbReference type="InterPro" id="IPR001915">
    <property type="entry name" value="Peptidase_M48"/>
</dbReference>
<evidence type="ECO:0000256" key="3">
    <source>
        <dbReference type="ARBA" id="ARBA00022670"/>
    </source>
</evidence>
<dbReference type="PANTHER" id="PTHR43221">
    <property type="entry name" value="PROTEASE HTPX"/>
    <property type="match status" value="1"/>
</dbReference>
<name>A0A7C5USQ8_UNCC3</name>
<evidence type="ECO:0000256" key="6">
    <source>
        <dbReference type="ARBA" id="ARBA00022801"/>
    </source>
</evidence>
<evidence type="ECO:0000256" key="9">
    <source>
        <dbReference type="ARBA" id="ARBA00023049"/>
    </source>
</evidence>
<evidence type="ECO:0000256" key="7">
    <source>
        <dbReference type="ARBA" id="ARBA00022833"/>
    </source>
</evidence>
<dbReference type="InterPro" id="IPR050083">
    <property type="entry name" value="HtpX_protease"/>
</dbReference>
<keyword evidence="8 11" id="KW-1133">Transmembrane helix</keyword>
<dbReference type="EC" id="3.4.24.-" evidence="11"/>
<evidence type="ECO:0000259" key="12">
    <source>
        <dbReference type="Pfam" id="PF01435"/>
    </source>
</evidence>
<evidence type="ECO:0000313" key="13">
    <source>
        <dbReference type="EMBL" id="HHR92269.1"/>
    </source>
</evidence>
<proteinExistence type="inferred from homology"/>
<accession>A0A7C5USQ8</accession>
<organism evidence="13">
    <name type="scientific">candidate division CPR3 bacterium</name>
    <dbReference type="NCBI Taxonomy" id="2268181"/>
    <lineage>
        <taxon>Bacteria</taxon>
        <taxon>Bacteria division CPR3</taxon>
    </lineage>
</organism>
<keyword evidence="9 11" id="KW-0482">Metalloprotease</keyword>
<dbReference type="Pfam" id="PF01435">
    <property type="entry name" value="Peptidase_M48"/>
    <property type="match status" value="1"/>
</dbReference>
<feature type="active site" evidence="11">
    <location>
        <position position="136"/>
    </location>
</feature>
<comment type="subcellular location">
    <subcellularLocation>
        <location evidence="11">Cell membrane</location>
        <topology evidence="11">Multi-pass membrane protein</topology>
    </subcellularLocation>
</comment>
<dbReference type="InterPro" id="IPR022919">
    <property type="entry name" value="Pept_M48_protease_HtpX"/>
</dbReference>
<reference evidence="13" key="1">
    <citation type="journal article" date="2020" name="mSystems">
        <title>Genome- and Community-Level Interaction Insights into Carbon Utilization and Element Cycling Functions of Hydrothermarchaeota in Hydrothermal Sediment.</title>
        <authorList>
            <person name="Zhou Z."/>
            <person name="Liu Y."/>
            <person name="Xu W."/>
            <person name="Pan J."/>
            <person name="Luo Z.H."/>
            <person name="Li M."/>
        </authorList>
    </citation>
    <scope>NUCLEOTIDE SEQUENCE [LARGE SCALE GENOMIC DNA]</scope>
    <source>
        <strain evidence="13">SpSt-1042</strain>
    </source>
</reference>
<feature type="binding site" evidence="11">
    <location>
        <position position="206"/>
    </location>
    <ligand>
        <name>Zn(2+)</name>
        <dbReference type="ChEBI" id="CHEBI:29105"/>
        <note>catalytic</note>
    </ligand>
</feature>
<comment type="similarity">
    <text evidence="1 11">Belongs to the peptidase M48B family.</text>
</comment>
<dbReference type="GO" id="GO:0004222">
    <property type="term" value="F:metalloendopeptidase activity"/>
    <property type="evidence" value="ECO:0007669"/>
    <property type="project" value="UniProtKB-UniRule"/>
</dbReference>
<comment type="caution">
    <text evidence="13">The sequence shown here is derived from an EMBL/GenBank/DDBJ whole genome shotgun (WGS) entry which is preliminary data.</text>
</comment>
<evidence type="ECO:0000256" key="10">
    <source>
        <dbReference type="ARBA" id="ARBA00023136"/>
    </source>
</evidence>
<feature type="transmembrane region" description="Helical" evidence="11">
    <location>
        <begin position="145"/>
        <end position="166"/>
    </location>
</feature>
<dbReference type="GO" id="GO:0008270">
    <property type="term" value="F:zinc ion binding"/>
    <property type="evidence" value="ECO:0007669"/>
    <property type="project" value="UniProtKB-UniRule"/>
</dbReference>
<dbReference type="GO" id="GO:0005886">
    <property type="term" value="C:plasma membrane"/>
    <property type="evidence" value="ECO:0007669"/>
    <property type="project" value="UniProtKB-SubCell"/>
</dbReference>
<keyword evidence="6 11" id="KW-0378">Hydrolase</keyword>
<feature type="domain" description="Peptidase M48" evidence="12">
    <location>
        <begin position="70"/>
        <end position="312"/>
    </location>
</feature>
<feature type="transmembrane region" description="Helical" evidence="11">
    <location>
        <begin position="37"/>
        <end position="57"/>
    </location>
</feature>
<protein>
    <recommendedName>
        <fullName evidence="11">Protease HtpX homolog</fullName>
        <ecNumber evidence="11">3.4.24.-</ecNumber>
    </recommendedName>
</protein>
<feature type="transmembrane region" description="Helical" evidence="11">
    <location>
        <begin position="178"/>
        <end position="201"/>
    </location>
</feature>
<keyword evidence="5 11" id="KW-0479">Metal-binding</keyword>
<dbReference type="PANTHER" id="PTHR43221:SF2">
    <property type="entry name" value="PROTEASE HTPX HOMOLOG"/>
    <property type="match status" value="1"/>
</dbReference>
<dbReference type="Gene3D" id="3.30.2010.10">
    <property type="entry name" value="Metalloproteases ('zincins'), catalytic domain"/>
    <property type="match status" value="1"/>
</dbReference>
<evidence type="ECO:0000256" key="2">
    <source>
        <dbReference type="ARBA" id="ARBA00022475"/>
    </source>
</evidence>
<dbReference type="HAMAP" id="MF_00188">
    <property type="entry name" value="Pept_M48_protease_HtpX"/>
    <property type="match status" value="1"/>
</dbReference>
<keyword evidence="3 11" id="KW-0645">Protease</keyword>
<feature type="binding site" evidence="11">
    <location>
        <position position="139"/>
    </location>
    <ligand>
        <name>Zn(2+)</name>
        <dbReference type="ChEBI" id="CHEBI:29105"/>
        <note>catalytic</note>
    </ligand>
</feature>
<evidence type="ECO:0000256" key="8">
    <source>
        <dbReference type="ARBA" id="ARBA00022989"/>
    </source>
</evidence>
<keyword evidence="7 11" id="KW-0862">Zinc</keyword>
<dbReference type="EMBL" id="DRVY01000058">
    <property type="protein sequence ID" value="HHR92269.1"/>
    <property type="molecule type" value="Genomic_DNA"/>
</dbReference>
<gene>
    <name evidence="11" type="primary">htpX</name>
    <name evidence="13" type="ORF">ENL96_02035</name>
</gene>
<evidence type="ECO:0000256" key="4">
    <source>
        <dbReference type="ARBA" id="ARBA00022692"/>
    </source>
</evidence>
<dbReference type="GO" id="GO:0006508">
    <property type="term" value="P:proteolysis"/>
    <property type="evidence" value="ECO:0007669"/>
    <property type="project" value="UniProtKB-KW"/>
</dbReference>
<keyword evidence="4 11" id="KW-0812">Transmembrane</keyword>
<sequence>MPAKLWLAMTLTIVLLFGLLFGILAAIGYFFELRGYVIVLLAIILVVVQWYVSPYIIKWTTNMQELKKEEDPWIFKTVENLCKKTKTPMPKIAIANVGSPNAFVFGITPGSATLVLTRGLLKNLSKEEVEAVIAHEIGHINHKDMVVMTVVGAIPVLAYFVARFLIFAPSREDRRNAGAAILVGFFAFIIYIISNLLVLLLSRLREFYADRFSGENTRPRILANALAKITYGLSVSRDNETNSAVRPFFIADPLTATKEVGKFSKEYEDLRLEESEVKKAMEWEEKNPLLRLLELTSTHPLTFKRIKALLEMEKSLKL</sequence>
<evidence type="ECO:0000256" key="5">
    <source>
        <dbReference type="ARBA" id="ARBA00022723"/>
    </source>
</evidence>
<feature type="binding site" evidence="11">
    <location>
        <position position="135"/>
    </location>
    <ligand>
        <name>Zn(2+)</name>
        <dbReference type="ChEBI" id="CHEBI:29105"/>
        <note>catalytic</note>
    </ligand>
</feature>
<keyword evidence="2 11" id="KW-1003">Cell membrane</keyword>
<feature type="transmembrane region" description="Helical" evidence="11">
    <location>
        <begin position="7"/>
        <end position="31"/>
    </location>
</feature>
<dbReference type="AlphaFoldDB" id="A0A7C5USQ8"/>
<evidence type="ECO:0000256" key="1">
    <source>
        <dbReference type="ARBA" id="ARBA00009779"/>
    </source>
</evidence>